<reference evidence="2" key="1">
    <citation type="journal article" date="2015" name="Nature">
        <title>Complex archaea that bridge the gap between prokaryotes and eukaryotes.</title>
        <authorList>
            <person name="Spang A."/>
            <person name="Saw J.H."/>
            <person name="Jorgensen S.L."/>
            <person name="Zaremba-Niedzwiedzka K."/>
            <person name="Martijn J."/>
            <person name="Lind A.E."/>
            <person name="van Eijk R."/>
            <person name="Schleper C."/>
            <person name="Guy L."/>
            <person name="Ettema T.J."/>
        </authorList>
    </citation>
    <scope>NUCLEOTIDE SEQUENCE</scope>
</reference>
<evidence type="ECO:0000313" key="2">
    <source>
        <dbReference type="EMBL" id="KKM15608.1"/>
    </source>
</evidence>
<feature type="region of interest" description="Disordered" evidence="1">
    <location>
        <begin position="395"/>
        <end position="415"/>
    </location>
</feature>
<dbReference type="AlphaFoldDB" id="A0A0F9K0G6"/>
<feature type="non-terminal residue" evidence="2">
    <location>
        <position position="1"/>
    </location>
</feature>
<comment type="caution">
    <text evidence="2">The sequence shown here is derived from an EMBL/GenBank/DDBJ whole genome shotgun (WGS) entry which is preliminary data.</text>
</comment>
<dbReference type="EMBL" id="LAZR01014866">
    <property type="protein sequence ID" value="KKM15608.1"/>
    <property type="molecule type" value="Genomic_DNA"/>
</dbReference>
<sequence>RGDSGKPSPTGHQCASMTQHISISDVLGISIGGVLAQDQGEAEAKRRRESTEAFKVLSPLEQFFQTQQERPPGGIRGGTEGILPTLESAFTPTEEELQKARAREGGAESAIPGVGGALLGGARRGFRTAAGVLSQLNPDEEFRERIQGGIEREKQAEAAVSGEVPLPAKLTSGLAEFGTEVAMLPGASKLLALRAPRAATAAGRIATTALGEGAKFAGLEQGLSLLEGESLEEAAGRGRMGFVAGITIGGVLKGAGEVLTRKAPEQAAQAILERNRAIARQNLAETAELGQKVQPKIRQLSEAEGVAPRAEVEAKPISLTGEAEQFVDPKTGQIRGRGSPLPGERPSLSGVAEQHIDPETGQVRGRGRDQPTTQVEVVKGEPPSLSALLRSEKGGITARPDPLEKRVGPLPPHSRRIQNQISVGEGRVRKGFLDTLRSLYSRGVRATSGLERIDKRAGTTTAAERSGDLARFAAGSPRRAEAFVESGPGRLKDGVMSPTGGPGMKQILSPLEGQLNAFRRYEIAQRTIEVSKRDIKTGVGLEDARAEIASATPEIRKAHEQMVQYRSEVLQYLQDAGVVSPEAVQAMKELGEHYVPLTRVFRGKDVSRGPGTAGRLGKVIHKLRGSVRAIMDPIKSTQDMTERLIQAADQNRVALALIEQVERSPALEGLIERVGATARRGTKAARLRAAAKARGVEFDEGIAEELTGILSDEGLNVTDGLIRIYRNGVSETYRVAPEIASAIQSLAPNEISFLWRVLGLPAQTAKTGITLAFDFMGINFARDTFGAFIQSKYGFRLGADSFKGLFESAKGLWLGAPSKAYSRFALGGGGFSTARGGGASGGALLRRILPQSVPRKVAGELIHPIDLLKKIAQPFEEAARVGEFLRAEAKGASTIEAILAQQEVSINFLQRGSSPTMQGLAHATAFLNPAIQSLDKFARIGGLALTSPKAASRLLFTAGTSVSLPSLYFWVASKDDQEIKDLRKTNAGLIYWFVRGGEKIYKIPKP</sequence>
<accession>A0A0F9K0G6</accession>
<proteinExistence type="predicted"/>
<name>A0A0F9K0G6_9ZZZZ</name>
<protein>
    <recommendedName>
        <fullName evidence="3">Large polyvalent protein associated domain-containing protein</fullName>
    </recommendedName>
</protein>
<feature type="non-terminal residue" evidence="2">
    <location>
        <position position="1006"/>
    </location>
</feature>
<gene>
    <name evidence="2" type="ORF">LCGC14_1694360</name>
</gene>
<feature type="region of interest" description="Disordered" evidence="1">
    <location>
        <begin position="330"/>
        <end position="351"/>
    </location>
</feature>
<evidence type="ECO:0008006" key="3">
    <source>
        <dbReference type="Google" id="ProtNLM"/>
    </source>
</evidence>
<organism evidence="2">
    <name type="scientific">marine sediment metagenome</name>
    <dbReference type="NCBI Taxonomy" id="412755"/>
    <lineage>
        <taxon>unclassified sequences</taxon>
        <taxon>metagenomes</taxon>
        <taxon>ecological metagenomes</taxon>
    </lineage>
</organism>
<evidence type="ECO:0000256" key="1">
    <source>
        <dbReference type="SAM" id="MobiDB-lite"/>
    </source>
</evidence>